<dbReference type="PATRIC" id="fig|1293598.4.peg.644"/>
<evidence type="ECO:0000313" key="1">
    <source>
        <dbReference type="EMBL" id="KRO16915.1"/>
    </source>
</evidence>
<reference evidence="1 2" key="1">
    <citation type="journal article" date="2015" name="Genome Announc.">
        <title>Expanding the biotechnology potential of lactobacilli through comparative genomics of 213 strains and associated genera.</title>
        <authorList>
            <person name="Sun Z."/>
            <person name="Harris H.M."/>
            <person name="McCann A."/>
            <person name="Guo C."/>
            <person name="Argimon S."/>
            <person name="Zhang W."/>
            <person name="Yang X."/>
            <person name="Jeffery I.B."/>
            <person name="Cooney J.C."/>
            <person name="Kagawa T.F."/>
            <person name="Liu W."/>
            <person name="Song Y."/>
            <person name="Salvetti E."/>
            <person name="Wrobel A."/>
            <person name="Rasinkangas P."/>
            <person name="Parkhill J."/>
            <person name="Rea M.C."/>
            <person name="O'Sullivan O."/>
            <person name="Ritari J."/>
            <person name="Douillard F.P."/>
            <person name="Paul Ross R."/>
            <person name="Yang R."/>
            <person name="Briner A.E."/>
            <person name="Felis G.E."/>
            <person name="de Vos W.M."/>
            <person name="Barrangou R."/>
            <person name="Klaenhammer T.R."/>
            <person name="Caufield P.W."/>
            <person name="Cui Y."/>
            <person name="Zhang H."/>
            <person name="O'Toole P.W."/>
        </authorList>
    </citation>
    <scope>NUCLEOTIDE SEQUENCE [LARGE SCALE GENOMIC DNA]</scope>
    <source>
        <strain evidence="1 2">DSM 24301</strain>
    </source>
</reference>
<dbReference type="Gene3D" id="3.40.50.150">
    <property type="entry name" value="Vaccinia Virus protein VP39"/>
    <property type="match status" value="1"/>
</dbReference>
<dbReference type="OrthoDB" id="2287604at2"/>
<dbReference type="InterPro" id="IPR029063">
    <property type="entry name" value="SAM-dependent_MTases_sf"/>
</dbReference>
<keyword evidence="2" id="KW-1185">Reference proteome</keyword>
<dbReference type="Proteomes" id="UP000050969">
    <property type="component" value="Unassembled WGS sequence"/>
</dbReference>
<sequence length="194" mass="22075">MDEPYPKMHQPGDLRLPTATGNTQPLWQALAKLVPDFNGRRVLAIHSGDGWFCRYAVNHGAIAVLGIDDLPSNITASRKTASSDRLRYRIMPDHALDRITGTYDYVLGTFDALNPEFHQATEALSKRLTPSGQMLVTVNTSTEIPATDERLQLQQLVSDQLVINRWYQIHDTRLNQNQQLHFLLSAQRRIRSYH</sequence>
<protein>
    <submittedName>
        <fullName evidence="1">SAM-dependent methyltransferase</fullName>
    </submittedName>
</protein>
<dbReference type="GO" id="GO:0032259">
    <property type="term" value="P:methylation"/>
    <property type="evidence" value="ECO:0007669"/>
    <property type="project" value="UniProtKB-KW"/>
</dbReference>
<dbReference type="SUPFAM" id="SSF53335">
    <property type="entry name" value="S-adenosyl-L-methionine-dependent methyltransferases"/>
    <property type="match status" value="1"/>
</dbReference>
<name>A0A0R2MZ53_9LACO</name>
<keyword evidence="1" id="KW-0489">Methyltransferase</keyword>
<evidence type="ECO:0000313" key="2">
    <source>
        <dbReference type="Proteomes" id="UP000050969"/>
    </source>
</evidence>
<keyword evidence="1" id="KW-0808">Transferase</keyword>
<dbReference type="RefSeq" id="WP_054777132.1">
    <property type="nucleotide sequence ID" value="NZ_BBBX01000008.1"/>
</dbReference>
<accession>A0A0R2MZ53</accession>
<dbReference type="STRING" id="1293598.IV56_GL000602"/>
<dbReference type="AlphaFoldDB" id="A0A0R2MZ53"/>
<organism evidence="1 2">
    <name type="scientific">Lacticaseibacillus saniviri JCM 17471 = DSM 24301</name>
    <dbReference type="NCBI Taxonomy" id="1293598"/>
    <lineage>
        <taxon>Bacteria</taxon>
        <taxon>Bacillati</taxon>
        <taxon>Bacillota</taxon>
        <taxon>Bacilli</taxon>
        <taxon>Lactobacillales</taxon>
        <taxon>Lactobacillaceae</taxon>
        <taxon>Lacticaseibacillus</taxon>
    </lineage>
</organism>
<dbReference type="EMBL" id="JQCE01000027">
    <property type="protein sequence ID" value="KRO16915.1"/>
    <property type="molecule type" value="Genomic_DNA"/>
</dbReference>
<proteinExistence type="predicted"/>
<comment type="caution">
    <text evidence="1">The sequence shown here is derived from an EMBL/GenBank/DDBJ whole genome shotgun (WGS) entry which is preliminary data.</text>
</comment>
<dbReference type="GO" id="GO:0008168">
    <property type="term" value="F:methyltransferase activity"/>
    <property type="evidence" value="ECO:0007669"/>
    <property type="project" value="UniProtKB-KW"/>
</dbReference>
<gene>
    <name evidence="1" type="ORF">IV56_GL000602</name>
</gene>